<sequence length="97" mass="11385">MIFVIKFPFQGNNLIVGFPYNNFFFHREPLFSVHCSFFQKVRSLMIMPSRVLLLHYSRQSPVDFCSQKLVRKKDAHDSIMEANSILSTFLQCNFGCE</sequence>
<proteinExistence type="predicted"/>
<dbReference type="AlphaFoldDB" id="A0A2P2PME3"/>
<protein>
    <submittedName>
        <fullName evidence="1">Uncharacterized protein</fullName>
    </submittedName>
</protein>
<reference evidence="1" key="1">
    <citation type="submission" date="2018-02" db="EMBL/GenBank/DDBJ databases">
        <title>Rhizophora mucronata_Transcriptome.</title>
        <authorList>
            <person name="Meera S.P."/>
            <person name="Sreeshan A."/>
            <person name="Augustine A."/>
        </authorList>
    </citation>
    <scope>NUCLEOTIDE SEQUENCE</scope>
    <source>
        <tissue evidence="1">Leaf</tissue>
    </source>
</reference>
<dbReference type="EMBL" id="GGEC01075341">
    <property type="protein sequence ID" value="MBX55825.1"/>
    <property type="molecule type" value="Transcribed_RNA"/>
</dbReference>
<evidence type="ECO:0000313" key="1">
    <source>
        <dbReference type="EMBL" id="MBX55825.1"/>
    </source>
</evidence>
<organism evidence="1">
    <name type="scientific">Rhizophora mucronata</name>
    <name type="common">Asiatic mangrove</name>
    <dbReference type="NCBI Taxonomy" id="61149"/>
    <lineage>
        <taxon>Eukaryota</taxon>
        <taxon>Viridiplantae</taxon>
        <taxon>Streptophyta</taxon>
        <taxon>Embryophyta</taxon>
        <taxon>Tracheophyta</taxon>
        <taxon>Spermatophyta</taxon>
        <taxon>Magnoliopsida</taxon>
        <taxon>eudicotyledons</taxon>
        <taxon>Gunneridae</taxon>
        <taxon>Pentapetalae</taxon>
        <taxon>rosids</taxon>
        <taxon>fabids</taxon>
        <taxon>Malpighiales</taxon>
        <taxon>Rhizophoraceae</taxon>
        <taxon>Rhizophora</taxon>
    </lineage>
</organism>
<accession>A0A2P2PME3</accession>
<name>A0A2P2PME3_RHIMU</name>